<evidence type="ECO:0000313" key="2">
    <source>
        <dbReference type="Proteomes" id="UP000184295"/>
    </source>
</evidence>
<proteinExistence type="predicted"/>
<keyword evidence="2" id="KW-1185">Reference proteome</keyword>
<evidence type="ECO:0000313" key="1">
    <source>
        <dbReference type="EMBL" id="SHE60897.1"/>
    </source>
</evidence>
<name>A0A1M4UW79_9ACTN</name>
<accession>A0A1M4UW79</accession>
<dbReference type="Proteomes" id="UP000184295">
    <property type="component" value="Unassembled WGS sequence"/>
</dbReference>
<organism evidence="1 2">
    <name type="scientific">Ferrithrix thermotolerans DSM 19514</name>
    <dbReference type="NCBI Taxonomy" id="1121881"/>
    <lineage>
        <taxon>Bacteria</taxon>
        <taxon>Bacillati</taxon>
        <taxon>Actinomycetota</taxon>
        <taxon>Acidimicrobiia</taxon>
        <taxon>Acidimicrobiales</taxon>
        <taxon>Acidimicrobiaceae</taxon>
        <taxon>Ferrithrix</taxon>
    </lineage>
</organism>
<sequence>MPIHHSCLEP</sequence>
<reference evidence="2" key="1">
    <citation type="submission" date="2016-11" db="EMBL/GenBank/DDBJ databases">
        <authorList>
            <person name="Varghese N."/>
            <person name="Submissions S."/>
        </authorList>
    </citation>
    <scope>NUCLEOTIDE SEQUENCE [LARGE SCALE GENOMIC DNA]</scope>
    <source>
        <strain evidence="2">DSM 19514</strain>
    </source>
</reference>
<protein>
    <submittedName>
        <fullName evidence="1">Uncharacterized protein</fullName>
    </submittedName>
</protein>
<dbReference type="EMBL" id="FQUL01000012">
    <property type="protein sequence ID" value="SHE60897.1"/>
    <property type="molecule type" value="Genomic_DNA"/>
</dbReference>
<gene>
    <name evidence="1" type="ORF">SAMN02745225_01116</name>
</gene>